<feature type="region of interest" description="Disordered" evidence="1">
    <location>
        <begin position="1"/>
        <end position="23"/>
    </location>
</feature>
<dbReference type="AlphaFoldDB" id="A0AAD5BEC3"/>
<feature type="compositionally biased region" description="Basic and acidic residues" evidence="1">
    <location>
        <begin position="402"/>
        <end position="423"/>
    </location>
</feature>
<accession>A0AAD5BEC3</accession>
<keyword evidence="3" id="KW-1185">Reference proteome</keyword>
<organism evidence="2 3">
    <name type="scientific">Candida theae</name>
    <dbReference type="NCBI Taxonomy" id="1198502"/>
    <lineage>
        <taxon>Eukaryota</taxon>
        <taxon>Fungi</taxon>
        <taxon>Dikarya</taxon>
        <taxon>Ascomycota</taxon>
        <taxon>Saccharomycotina</taxon>
        <taxon>Pichiomycetes</taxon>
        <taxon>Debaryomycetaceae</taxon>
        <taxon>Candida/Lodderomyces clade</taxon>
        <taxon>Candida</taxon>
    </lineage>
</organism>
<dbReference type="RefSeq" id="XP_051608707.1">
    <property type="nucleotide sequence ID" value="XM_051752240.1"/>
</dbReference>
<feature type="region of interest" description="Disordered" evidence="1">
    <location>
        <begin position="372"/>
        <end position="426"/>
    </location>
</feature>
<comment type="caution">
    <text evidence="2">The sequence shown here is derived from an EMBL/GenBank/DDBJ whole genome shotgun (WGS) entry which is preliminary data.</text>
</comment>
<gene>
    <name evidence="2" type="ORF">KGF57_002880</name>
</gene>
<evidence type="ECO:0000313" key="2">
    <source>
        <dbReference type="EMBL" id="KAI5958072.1"/>
    </source>
</evidence>
<protein>
    <submittedName>
        <fullName evidence="2">Uncharacterized protein</fullName>
    </submittedName>
</protein>
<proteinExistence type="predicted"/>
<reference evidence="2 3" key="1">
    <citation type="journal article" date="2022" name="DNA Res.">
        <title>Genome analysis of five recently described species of the CUG-Ser clade uncovers Candida theae as a new hybrid lineage with pathogenic potential in the Candida parapsilosis species complex.</title>
        <authorList>
            <person name="Mixao V."/>
            <person name="Del Olmo V."/>
            <person name="Hegedusova E."/>
            <person name="Saus E."/>
            <person name="Pryszcz L."/>
            <person name="Cillingova A."/>
            <person name="Nosek J."/>
            <person name="Gabaldon T."/>
        </authorList>
    </citation>
    <scope>NUCLEOTIDE SEQUENCE [LARGE SCALE GENOMIC DNA]</scope>
    <source>
        <strain evidence="2 3">CBS 12239</strain>
    </source>
</reference>
<dbReference type="EMBL" id="JAIHNG010000119">
    <property type="protein sequence ID" value="KAI5958072.1"/>
    <property type="molecule type" value="Genomic_DNA"/>
</dbReference>
<name>A0AAD5BEC3_9ASCO</name>
<evidence type="ECO:0000313" key="3">
    <source>
        <dbReference type="Proteomes" id="UP001204833"/>
    </source>
</evidence>
<dbReference type="Proteomes" id="UP001204833">
    <property type="component" value="Unassembled WGS sequence"/>
</dbReference>
<sequence>MSLSQSSDNEDAGNTSFTGNEVIITPSQSTKDLENMSLEQLNEYQSKISREFKSLSKEYLKKRLSRVNVMLEKLNSSIKLASANDKSWLKIYNFEIETINNIMTNTEDLIMVKNKTIPNKPDLLKSMDEYEEELQEIFTNLQSPFDFDDTFKYDNGEIANQLNNSHSQLSRLPFPYLFNQSFKPHRDELRSISLEKDYQSQLIRNNCQNNSTIAWNQYYTKLNQHKNRLLTETQSQLNQLYKDYHHLNDSRNEELQDRYYFRSLISPQYLSDTINDSINITNTNDLDAIMKTNHDSNYVELDTRLKPKNKIELSMVREEDKRRDNLVASTHTAIKRRYSAICKPREDTAVATEYTKSQSQLEDDVQLIRNKIRRQNEDRRPGSTAGEDDSLNGLSLRGTPQVEKEGDKQDEIDKASKIDYGDDRADDEYEEVVEEYDVEEDMTPAQLEERKIYKHVLNQNNSALSTFKMLKLPPMENFPRL</sequence>
<dbReference type="GeneID" id="76150939"/>
<evidence type="ECO:0000256" key="1">
    <source>
        <dbReference type="SAM" id="MobiDB-lite"/>
    </source>
</evidence>